<accession>A0A7C9PFF5</accession>
<evidence type="ECO:0000313" key="1">
    <source>
        <dbReference type="EMBL" id="NDY89694.1"/>
    </source>
</evidence>
<dbReference type="AlphaFoldDB" id="A0A7C9PFF5"/>
<dbReference type="Proteomes" id="UP000484255">
    <property type="component" value="Unassembled WGS sequence"/>
</dbReference>
<evidence type="ECO:0000313" key="2">
    <source>
        <dbReference type="Proteomes" id="UP000484255"/>
    </source>
</evidence>
<keyword evidence="2" id="KW-1185">Reference proteome</keyword>
<dbReference type="RefSeq" id="WP_163455548.1">
    <property type="nucleotide sequence ID" value="NZ_JAAGOH010000001.1"/>
</dbReference>
<reference evidence="1 2" key="1">
    <citation type="submission" date="2020-02" db="EMBL/GenBank/DDBJ databases">
        <title>Ideonella bacterium strain TBM-1.</title>
        <authorList>
            <person name="Chen W.-M."/>
        </authorList>
    </citation>
    <scope>NUCLEOTIDE SEQUENCE [LARGE SCALE GENOMIC DNA]</scope>
    <source>
        <strain evidence="1 2">TBM-1</strain>
    </source>
</reference>
<name>A0A7C9PFF5_9BURK</name>
<gene>
    <name evidence="1" type="ORF">G3A44_00640</name>
</gene>
<comment type="caution">
    <text evidence="1">The sequence shown here is derived from an EMBL/GenBank/DDBJ whole genome shotgun (WGS) entry which is preliminary data.</text>
</comment>
<sequence>MLARIMQVDPRGYPISGGDAVVAPITGATLELTANWQSPFEHQGPESKVPSLAAMAQSGTAGTLLSTFFGEDKEGTFMQRIAAEVNESAQQLVGSTGMTKLNATQLFAGSHPAKLNVSLHFRAYSDPESEVQQPVDRLVRWHLAQQLALKGNLASAVDAIKRGEGFIKAFFPSQAPSFVSLHYRGWYASPMVIETVSHPLDGPCDSKGRPVGVVVQVGLATLTSLDAGDWDRIRSGRPIALFNNS</sequence>
<organism evidence="1 2">
    <name type="scientific">Ideonella livida</name>
    <dbReference type="NCBI Taxonomy" id="2707176"/>
    <lineage>
        <taxon>Bacteria</taxon>
        <taxon>Pseudomonadati</taxon>
        <taxon>Pseudomonadota</taxon>
        <taxon>Betaproteobacteria</taxon>
        <taxon>Burkholderiales</taxon>
        <taxon>Sphaerotilaceae</taxon>
        <taxon>Ideonella</taxon>
    </lineage>
</organism>
<dbReference type="EMBL" id="JAAGOH010000001">
    <property type="protein sequence ID" value="NDY89694.1"/>
    <property type="molecule type" value="Genomic_DNA"/>
</dbReference>
<proteinExistence type="predicted"/>
<protein>
    <submittedName>
        <fullName evidence="1">Uncharacterized protein</fullName>
    </submittedName>
</protein>